<keyword evidence="3" id="KW-1185">Reference proteome</keyword>
<reference evidence="2 3" key="1">
    <citation type="submission" date="2022-04" db="EMBL/GenBank/DDBJ databases">
        <title>Complete genome of Methanothermobacter tenebrarum strain RMAS.</title>
        <authorList>
            <person name="Nakamura K."/>
            <person name="Oshima K."/>
            <person name="Hattori M."/>
            <person name="Kamagata Y."/>
            <person name="Takamizawa K."/>
        </authorList>
    </citation>
    <scope>NUCLEOTIDE SEQUENCE [LARGE SCALE GENOMIC DNA]</scope>
    <source>
        <strain evidence="2 3">RMAS</strain>
    </source>
</reference>
<keyword evidence="1" id="KW-0812">Transmembrane</keyword>
<dbReference type="RefSeq" id="WP_248565009.1">
    <property type="nucleotide sequence ID" value="NZ_AP025698.1"/>
</dbReference>
<evidence type="ECO:0000313" key="3">
    <source>
        <dbReference type="Proteomes" id="UP000831817"/>
    </source>
</evidence>
<gene>
    <name evidence="2" type="ORF">MTTB_05490</name>
</gene>
<dbReference type="EMBL" id="AP025698">
    <property type="protein sequence ID" value="BDH79170.1"/>
    <property type="molecule type" value="Genomic_DNA"/>
</dbReference>
<organism evidence="2 3">
    <name type="scientific">Methanothermobacter tenebrarum</name>
    <dbReference type="NCBI Taxonomy" id="680118"/>
    <lineage>
        <taxon>Archaea</taxon>
        <taxon>Methanobacteriati</taxon>
        <taxon>Methanobacteriota</taxon>
        <taxon>Methanomada group</taxon>
        <taxon>Methanobacteria</taxon>
        <taxon>Methanobacteriales</taxon>
        <taxon>Methanobacteriaceae</taxon>
        <taxon>Methanothermobacter</taxon>
    </lineage>
</organism>
<evidence type="ECO:0000256" key="1">
    <source>
        <dbReference type="SAM" id="Phobius"/>
    </source>
</evidence>
<keyword evidence="1" id="KW-0472">Membrane</keyword>
<feature type="transmembrane region" description="Helical" evidence="1">
    <location>
        <begin position="47"/>
        <end position="66"/>
    </location>
</feature>
<dbReference type="Proteomes" id="UP000831817">
    <property type="component" value="Chromosome"/>
</dbReference>
<evidence type="ECO:0008006" key="4">
    <source>
        <dbReference type="Google" id="ProtNLM"/>
    </source>
</evidence>
<keyword evidence="1" id="KW-1133">Transmembrane helix</keyword>
<accession>A0ABN6PAC3</accession>
<name>A0ABN6PAC3_9EURY</name>
<protein>
    <recommendedName>
        <fullName evidence="4">DUF4405 domain-containing protein</fullName>
    </recommendedName>
</protein>
<evidence type="ECO:0000313" key="2">
    <source>
        <dbReference type="EMBL" id="BDH79170.1"/>
    </source>
</evidence>
<feature type="transmembrane region" description="Helical" evidence="1">
    <location>
        <begin position="12"/>
        <end position="35"/>
    </location>
</feature>
<proteinExistence type="predicted"/>
<dbReference type="GeneID" id="71965065"/>
<sequence length="80" mass="9431">MGLVNRRWHVNLWNLIIFMAFIVSGIGGFILLSMLEYGVKAPFNHQLLYWHVEAGVDLMIITIFHFHYYKGSIYRVFGVR</sequence>